<evidence type="ECO:0000256" key="2">
    <source>
        <dbReference type="ARBA" id="ARBA00013164"/>
    </source>
</evidence>
<proteinExistence type="inferred from homology"/>
<dbReference type="InterPro" id="IPR002302">
    <property type="entry name" value="Leu-tRNA-ligase"/>
</dbReference>
<keyword evidence="7 10" id="KW-0030">Aminoacyl-tRNA synthetase</keyword>
<organism evidence="14 15">
    <name type="scientific">Blastomyces percursus</name>
    <dbReference type="NCBI Taxonomy" id="1658174"/>
    <lineage>
        <taxon>Eukaryota</taxon>
        <taxon>Fungi</taxon>
        <taxon>Dikarya</taxon>
        <taxon>Ascomycota</taxon>
        <taxon>Pezizomycotina</taxon>
        <taxon>Eurotiomycetes</taxon>
        <taxon>Eurotiomycetidae</taxon>
        <taxon>Onygenales</taxon>
        <taxon>Ajellomycetaceae</taxon>
        <taxon>Blastomyces</taxon>
    </lineage>
</organism>
<dbReference type="GO" id="GO:0005524">
    <property type="term" value="F:ATP binding"/>
    <property type="evidence" value="ECO:0007669"/>
    <property type="project" value="UniProtKB-KW"/>
</dbReference>
<evidence type="ECO:0000256" key="10">
    <source>
        <dbReference type="RuleBase" id="RU363035"/>
    </source>
</evidence>
<evidence type="ECO:0000259" key="11">
    <source>
        <dbReference type="Pfam" id="PF00133"/>
    </source>
</evidence>
<evidence type="ECO:0000256" key="3">
    <source>
        <dbReference type="ARBA" id="ARBA00022598"/>
    </source>
</evidence>
<dbReference type="InterPro" id="IPR001412">
    <property type="entry name" value="aa-tRNA-synth_I_CS"/>
</dbReference>
<dbReference type="FunFam" id="3.90.740.10:FF:000034">
    <property type="entry name" value="Leucine--tRNA ligase, mitochondrial"/>
    <property type="match status" value="1"/>
</dbReference>
<dbReference type="AlphaFoldDB" id="A0A1J9Q0C2"/>
<dbReference type="SUPFAM" id="SSF50677">
    <property type="entry name" value="ValRS/IleRS/LeuRS editing domain"/>
    <property type="match status" value="1"/>
</dbReference>
<feature type="domain" description="Leucyl-tRNA synthetase editing" evidence="13">
    <location>
        <begin position="257"/>
        <end position="452"/>
    </location>
</feature>
<dbReference type="FunFam" id="1.10.730.10:FF:000002">
    <property type="entry name" value="Leucine--tRNA ligase"/>
    <property type="match status" value="1"/>
</dbReference>
<dbReference type="EMBL" id="LGTZ01001186">
    <property type="protein sequence ID" value="OJD22054.1"/>
    <property type="molecule type" value="Genomic_DNA"/>
</dbReference>
<dbReference type="GO" id="GO:0002161">
    <property type="term" value="F:aminoacyl-tRNA deacylase activity"/>
    <property type="evidence" value="ECO:0007669"/>
    <property type="project" value="InterPro"/>
</dbReference>
<accession>A0A1J9Q0C2</accession>
<dbReference type="InterPro" id="IPR009080">
    <property type="entry name" value="tRNAsynth_Ia_anticodon-bd"/>
</dbReference>
<dbReference type="Gene3D" id="3.10.20.590">
    <property type="match status" value="1"/>
</dbReference>
<dbReference type="VEuPathDB" id="FungiDB:ACJ73_06601"/>
<dbReference type="GO" id="GO:0006429">
    <property type="term" value="P:leucyl-tRNA aminoacylation"/>
    <property type="evidence" value="ECO:0007669"/>
    <property type="project" value="InterPro"/>
</dbReference>
<dbReference type="Gene3D" id="1.10.730.10">
    <property type="entry name" value="Isoleucyl-tRNA Synthetase, Domain 1"/>
    <property type="match status" value="2"/>
</dbReference>
<dbReference type="Pfam" id="PF00133">
    <property type="entry name" value="tRNA-synt_1"/>
    <property type="match status" value="1"/>
</dbReference>
<comment type="similarity">
    <text evidence="1 10">Belongs to the class-I aminoacyl-tRNA synthetase family.</text>
</comment>
<feature type="domain" description="Methionyl/Valyl/Leucyl/Isoleucyl-tRNA synthetase anticodon-binding" evidence="12">
    <location>
        <begin position="768"/>
        <end position="909"/>
    </location>
</feature>
<evidence type="ECO:0000256" key="4">
    <source>
        <dbReference type="ARBA" id="ARBA00022741"/>
    </source>
</evidence>
<dbReference type="Gene3D" id="3.40.50.620">
    <property type="entry name" value="HUPs"/>
    <property type="match status" value="2"/>
</dbReference>
<dbReference type="SUPFAM" id="SSF52374">
    <property type="entry name" value="Nucleotidylyl transferase"/>
    <property type="match status" value="1"/>
</dbReference>
<evidence type="ECO:0000259" key="13">
    <source>
        <dbReference type="Pfam" id="PF13603"/>
    </source>
</evidence>
<dbReference type="NCBIfam" id="TIGR00396">
    <property type="entry name" value="leuS_bact"/>
    <property type="match status" value="1"/>
</dbReference>
<evidence type="ECO:0000313" key="14">
    <source>
        <dbReference type="EMBL" id="OJD22054.1"/>
    </source>
</evidence>
<dbReference type="GO" id="GO:0005739">
    <property type="term" value="C:mitochondrion"/>
    <property type="evidence" value="ECO:0007669"/>
    <property type="project" value="TreeGrafter"/>
</dbReference>
<protein>
    <recommendedName>
        <fullName evidence="2">leucine--tRNA ligase</fullName>
        <ecNumber evidence="2">6.1.1.4</ecNumber>
    </recommendedName>
    <alternativeName>
        <fullName evidence="8">Leucyl-tRNA synthetase</fullName>
    </alternativeName>
</protein>
<dbReference type="Proteomes" id="UP000242791">
    <property type="component" value="Unassembled WGS sequence"/>
</dbReference>
<comment type="catalytic activity">
    <reaction evidence="9">
        <text>tRNA(Leu) + L-leucine + ATP = L-leucyl-tRNA(Leu) + AMP + diphosphate</text>
        <dbReference type="Rhea" id="RHEA:11688"/>
        <dbReference type="Rhea" id="RHEA-COMP:9613"/>
        <dbReference type="Rhea" id="RHEA-COMP:9622"/>
        <dbReference type="ChEBI" id="CHEBI:30616"/>
        <dbReference type="ChEBI" id="CHEBI:33019"/>
        <dbReference type="ChEBI" id="CHEBI:57427"/>
        <dbReference type="ChEBI" id="CHEBI:78442"/>
        <dbReference type="ChEBI" id="CHEBI:78494"/>
        <dbReference type="ChEBI" id="CHEBI:456215"/>
        <dbReference type="EC" id="6.1.1.4"/>
    </reaction>
</comment>
<dbReference type="InterPro" id="IPR025709">
    <property type="entry name" value="Leu_tRNA-synth_edit"/>
</dbReference>
<evidence type="ECO:0000259" key="12">
    <source>
        <dbReference type="Pfam" id="PF08264"/>
    </source>
</evidence>
<name>A0A1J9Q0C2_9EURO</name>
<evidence type="ECO:0000256" key="9">
    <source>
        <dbReference type="ARBA" id="ARBA00047469"/>
    </source>
</evidence>
<keyword evidence="5 10" id="KW-0067">ATP-binding</keyword>
<feature type="domain" description="Aminoacyl-tRNA synthetase class Ia" evidence="11">
    <location>
        <begin position="467"/>
        <end position="587"/>
    </location>
</feature>
<dbReference type="PROSITE" id="PS00178">
    <property type="entry name" value="AA_TRNA_LIGASE_I"/>
    <property type="match status" value="1"/>
</dbReference>
<evidence type="ECO:0000256" key="5">
    <source>
        <dbReference type="ARBA" id="ARBA00022840"/>
    </source>
</evidence>
<dbReference type="InterPro" id="IPR013155">
    <property type="entry name" value="M/V/L/I-tRNA-synth_anticd-bd"/>
</dbReference>
<dbReference type="GO" id="GO:0032543">
    <property type="term" value="P:mitochondrial translation"/>
    <property type="evidence" value="ECO:0007669"/>
    <property type="project" value="TreeGrafter"/>
</dbReference>
<dbReference type="PRINTS" id="PR00985">
    <property type="entry name" value="TRNASYNTHLEU"/>
</dbReference>
<evidence type="ECO:0000256" key="1">
    <source>
        <dbReference type="ARBA" id="ARBA00005594"/>
    </source>
</evidence>
<dbReference type="InterPro" id="IPR014729">
    <property type="entry name" value="Rossmann-like_a/b/a_fold"/>
</dbReference>
<dbReference type="OrthoDB" id="15954at2759"/>
<dbReference type="Pfam" id="PF08264">
    <property type="entry name" value="Anticodon_1"/>
    <property type="match status" value="1"/>
</dbReference>
<gene>
    <name evidence="14" type="ORF">ACJ73_06601</name>
</gene>
<keyword evidence="6 10" id="KW-0648">Protein biosynthesis</keyword>
<keyword evidence="4 10" id="KW-0547">Nucleotide-binding</keyword>
<evidence type="ECO:0000256" key="6">
    <source>
        <dbReference type="ARBA" id="ARBA00022917"/>
    </source>
</evidence>
<dbReference type="HAMAP" id="MF_00049_B">
    <property type="entry name" value="Leu_tRNA_synth_B"/>
    <property type="match status" value="1"/>
</dbReference>
<dbReference type="PANTHER" id="PTHR43740">
    <property type="entry name" value="LEUCYL-TRNA SYNTHETASE"/>
    <property type="match status" value="1"/>
</dbReference>
<comment type="caution">
    <text evidence="14">The sequence shown here is derived from an EMBL/GenBank/DDBJ whole genome shotgun (WGS) entry which is preliminary data.</text>
</comment>
<evidence type="ECO:0000313" key="15">
    <source>
        <dbReference type="Proteomes" id="UP000242791"/>
    </source>
</evidence>
<dbReference type="InterPro" id="IPR002300">
    <property type="entry name" value="aa-tRNA-synth_Ia"/>
</dbReference>
<dbReference type="FunFam" id="3.40.50.620:FF:000003">
    <property type="entry name" value="Leucine--tRNA ligase"/>
    <property type="match status" value="1"/>
</dbReference>
<dbReference type="SUPFAM" id="SSF47323">
    <property type="entry name" value="Anticodon-binding domain of a subclass of class I aminoacyl-tRNA synthetases"/>
    <property type="match status" value="1"/>
</dbReference>
<dbReference type="Pfam" id="PF13603">
    <property type="entry name" value="tRNA-synt_1_2"/>
    <property type="match status" value="1"/>
</dbReference>
<dbReference type="Gene3D" id="3.90.740.10">
    <property type="entry name" value="Valyl/Leucyl/Isoleucyl-tRNA synthetase, editing domain"/>
    <property type="match status" value="1"/>
</dbReference>
<dbReference type="InterPro" id="IPR009008">
    <property type="entry name" value="Val/Leu/Ile-tRNA-synth_edit"/>
</dbReference>
<evidence type="ECO:0000256" key="8">
    <source>
        <dbReference type="ARBA" id="ARBA00030520"/>
    </source>
</evidence>
<dbReference type="CDD" id="cd00812">
    <property type="entry name" value="LeuRS_core"/>
    <property type="match status" value="1"/>
</dbReference>
<evidence type="ECO:0000256" key="7">
    <source>
        <dbReference type="ARBA" id="ARBA00023146"/>
    </source>
</evidence>
<dbReference type="GO" id="GO:0004823">
    <property type="term" value="F:leucine-tRNA ligase activity"/>
    <property type="evidence" value="ECO:0007669"/>
    <property type="project" value="UniProtKB-EC"/>
</dbReference>
<dbReference type="EC" id="6.1.1.4" evidence="2"/>
<sequence>MNFRQSILAQQWGRYLFFGLRAHSAIRASSTASRRLDLLAVDKKWKDKWRNDPTSELVNNHGKERAYVLSMFPYPSGALHMGHVRVYTISDVLARFKHMKGYDVLHPMGWDAFGLPAENAAIERGIDPARWTMQNIANMKEQLRAIGARFDWDRELMTCSPEFYKHTQRIFLMLYEKGLAYQAKALVNYDPVDKTVLANEQDQQVDANGCSWRSGAKVEKVELRQWFFRITAFKEELLKDLDSLAAGWPERVLSMQRHWLGKSFGAQIKFLVSAPDDNYDIQVFTTRPDTLHGVQYLALSMTHPLVVKMANTDPGLKSFLDSAASLPPDTKAGYRLPSVLAVNPLSSVEANPSLQASIPVFVAPYVLGEYGDGAVMGVPGHDSRDFAFWNQNSESQPVSFVVKQKPSRPSEPTELLEAQLKPFTGHGILANTCGSYSGMSSEEGGKKIVEDLKSQGNFADVAESWRLRDWLVSRQRYWGAPIPIIHCNSCGPVPVPKDQLPVELPVIEGAGLRGSHGNPLESAEEWLYTSCPSCGKAAKRDTDTMDTFVDSSWYFLRFLDPTNATEPFAPSRAHPVDIYIGGIEHAILHLLYARFIYKFLATSELFPKELPGPMGVTEPFLKLLSQGMVHGKTYSDPSTGRFLRPSEVNVCNPDAPLIKGTQITPNISFEKMSKSKYNGVDPTTCIDTYGSDAVRAHMLFSAPVSEVLEWDESKIVGMERWFNRLWRVVLDSRVSLEGHSPLSAESFKSLNDIRLPDLSKISDDESAILLVAHDAITSVSHCLDGMPYGLNTVISNLTKFTNSLASSPLPTMASSPTSQIILYTALSSLLRLLAPITPALASECWEHLHSSNPIPSSTASPAKPVPSIFSSPWPAPLLSPSEVQALRARGGKTVAVQVNGKLRFSTTIPAPPSSDPASKKASSDEEQAWILSHILETDEGKLWLRQRNDWDKRQRVVVVGGGKVVNVVF</sequence>
<keyword evidence="3 10" id="KW-0436">Ligase</keyword>
<reference evidence="14 15" key="1">
    <citation type="submission" date="2015-08" db="EMBL/GenBank/DDBJ databases">
        <title>Emmonsia species relationships and genome sequence.</title>
        <authorList>
            <person name="Cuomo C.A."/>
            <person name="Schwartz I.S."/>
            <person name="Kenyon C."/>
            <person name="De Hoog G.S."/>
            <person name="Govender N.P."/>
            <person name="Botha A."/>
            <person name="Moreno L."/>
            <person name="De Vries M."/>
            <person name="Munoz J.F."/>
            <person name="Stielow J.B."/>
        </authorList>
    </citation>
    <scope>NUCLEOTIDE SEQUENCE [LARGE SCALE GENOMIC DNA]</scope>
    <source>
        <strain evidence="14 15">EI222</strain>
    </source>
</reference>
<keyword evidence="15" id="KW-1185">Reference proteome</keyword>
<dbReference type="PANTHER" id="PTHR43740:SF2">
    <property type="entry name" value="LEUCINE--TRNA LIGASE, MITOCHONDRIAL"/>
    <property type="match status" value="1"/>
</dbReference>
<dbReference type="STRING" id="1658174.A0A1J9Q0C2"/>